<dbReference type="InterPro" id="IPR000836">
    <property type="entry name" value="PRTase_dom"/>
</dbReference>
<dbReference type="Proteomes" id="UP000070255">
    <property type="component" value="Unassembled WGS sequence"/>
</dbReference>
<dbReference type="SUPFAM" id="SSF53271">
    <property type="entry name" value="PRTase-like"/>
    <property type="match status" value="1"/>
</dbReference>
<protein>
    <submittedName>
        <fullName evidence="1">Conjugal transfer protein TraN</fullName>
    </submittedName>
</protein>
<accession>A0ABR5TIM0</accession>
<evidence type="ECO:0000313" key="1">
    <source>
        <dbReference type="EMBL" id="KWZ44841.1"/>
    </source>
</evidence>
<proteinExistence type="predicted"/>
<keyword evidence="2" id="KW-1185">Reference proteome</keyword>
<dbReference type="CDD" id="cd06223">
    <property type="entry name" value="PRTases_typeI"/>
    <property type="match status" value="1"/>
</dbReference>
<gene>
    <name evidence="1" type="ORF">WS72_11230</name>
</gene>
<evidence type="ECO:0000313" key="2">
    <source>
        <dbReference type="Proteomes" id="UP000070255"/>
    </source>
</evidence>
<name>A0ABR5TIM0_9BURK</name>
<sequence length="263" mass="29084">MFRYKTDKELKEHPRYTEAKAGSTDAAISVVYDVAMPLINDAAGKLPPDLVYVAPHAIEATGDNAIPQVLAAALAVFAKGIVDEDIVQAAKVFHTGADPMERMNLRPFFDGTVIDGQAYVLVDDVSTMGGTLAELGNYIQLRGGQIAGVVVIVNASRSGTLYPVQKTVKLLERRFGNEIREIFGIEPSALTADEANYLIGFRSADEIRGRSTKAREETNLRLRAKGVLPSEDEQTRLEFAQRRRRVKAKLAHERMMRRIRKSL</sequence>
<dbReference type="InterPro" id="IPR029057">
    <property type="entry name" value="PRTase-like"/>
</dbReference>
<reference evidence="1 2" key="1">
    <citation type="submission" date="2015-11" db="EMBL/GenBank/DDBJ databases">
        <authorList>
            <person name="Sahl J."/>
            <person name="Wagner D."/>
            <person name="Keim P."/>
        </authorList>
    </citation>
    <scope>NUCLEOTIDE SEQUENCE [LARGE SCALE GENOMIC DNA]</scope>
    <source>
        <strain evidence="1 2">BDU18</strain>
    </source>
</reference>
<dbReference type="Gene3D" id="3.40.50.2020">
    <property type="match status" value="1"/>
</dbReference>
<dbReference type="EMBL" id="LNJQ01000001">
    <property type="protein sequence ID" value="KWZ44841.1"/>
    <property type="molecule type" value="Genomic_DNA"/>
</dbReference>
<organism evidence="1 2">
    <name type="scientific">Burkholderia savannae</name>
    <dbReference type="NCBI Taxonomy" id="1637837"/>
    <lineage>
        <taxon>Bacteria</taxon>
        <taxon>Pseudomonadati</taxon>
        <taxon>Pseudomonadota</taxon>
        <taxon>Betaproteobacteria</taxon>
        <taxon>Burkholderiales</taxon>
        <taxon>Burkholderiaceae</taxon>
        <taxon>Burkholderia</taxon>
        <taxon>pseudomallei group</taxon>
    </lineage>
</organism>
<comment type="caution">
    <text evidence="1">The sequence shown here is derived from an EMBL/GenBank/DDBJ whole genome shotgun (WGS) entry which is preliminary data.</text>
</comment>